<dbReference type="AlphaFoldDB" id="A0A0D9X0D0"/>
<reference evidence="2" key="3">
    <citation type="submission" date="2015-04" db="UniProtKB">
        <authorList>
            <consortium name="EnsemblPlants"/>
        </authorList>
    </citation>
    <scope>IDENTIFICATION</scope>
</reference>
<evidence type="ECO:0000256" key="1">
    <source>
        <dbReference type="SAM" id="MobiDB-lite"/>
    </source>
</evidence>
<evidence type="ECO:0000313" key="3">
    <source>
        <dbReference type="Proteomes" id="UP000032180"/>
    </source>
</evidence>
<dbReference type="Gramene" id="LPERR07G16170.1">
    <property type="protein sequence ID" value="LPERR07G16170.1"/>
    <property type="gene ID" value="LPERR07G16170"/>
</dbReference>
<proteinExistence type="predicted"/>
<feature type="compositionally biased region" description="Basic and acidic residues" evidence="1">
    <location>
        <begin position="65"/>
        <end position="76"/>
    </location>
</feature>
<sequence>MVDGPEDGIPAAVHEDAEERGVAVVGVEAAEEGRVGDEAAPLLAGEGGAREGGGLGREADEDLREEVIVLRQEDPRRRRGGSAATPPARAGAGAGAAAPAGHIAVLLLTSLVQIGVD</sequence>
<reference evidence="3" key="2">
    <citation type="submission" date="2013-12" db="EMBL/GenBank/DDBJ databases">
        <authorList>
            <person name="Yu Y."/>
            <person name="Lee S."/>
            <person name="de Baynast K."/>
            <person name="Wissotski M."/>
            <person name="Liu L."/>
            <person name="Talag J."/>
            <person name="Goicoechea J."/>
            <person name="Angelova A."/>
            <person name="Jetty R."/>
            <person name="Kudrna D."/>
            <person name="Golser W."/>
            <person name="Rivera L."/>
            <person name="Zhang J."/>
            <person name="Wing R."/>
        </authorList>
    </citation>
    <scope>NUCLEOTIDE SEQUENCE</scope>
</reference>
<dbReference type="EnsemblPlants" id="LPERR07G16170.1">
    <property type="protein sequence ID" value="LPERR07G16170.1"/>
    <property type="gene ID" value="LPERR07G16170"/>
</dbReference>
<evidence type="ECO:0000313" key="2">
    <source>
        <dbReference type="EnsemblPlants" id="LPERR07G16170.1"/>
    </source>
</evidence>
<accession>A0A0D9X0D0</accession>
<protein>
    <recommendedName>
        <fullName evidence="4">DUF834 domain-containing protein</fullName>
    </recommendedName>
</protein>
<organism evidence="2 3">
    <name type="scientific">Leersia perrieri</name>
    <dbReference type="NCBI Taxonomy" id="77586"/>
    <lineage>
        <taxon>Eukaryota</taxon>
        <taxon>Viridiplantae</taxon>
        <taxon>Streptophyta</taxon>
        <taxon>Embryophyta</taxon>
        <taxon>Tracheophyta</taxon>
        <taxon>Spermatophyta</taxon>
        <taxon>Magnoliopsida</taxon>
        <taxon>Liliopsida</taxon>
        <taxon>Poales</taxon>
        <taxon>Poaceae</taxon>
        <taxon>BOP clade</taxon>
        <taxon>Oryzoideae</taxon>
        <taxon>Oryzeae</taxon>
        <taxon>Oryzinae</taxon>
        <taxon>Leersia</taxon>
    </lineage>
</organism>
<reference evidence="2 3" key="1">
    <citation type="submission" date="2012-08" db="EMBL/GenBank/DDBJ databases">
        <title>Oryza genome evolution.</title>
        <authorList>
            <person name="Wing R.A."/>
        </authorList>
    </citation>
    <scope>NUCLEOTIDE SEQUENCE</scope>
</reference>
<feature type="region of interest" description="Disordered" evidence="1">
    <location>
        <begin position="35"/>
        <end position="95"/>
    </location>
</feature>
<dbReference type="HOGENOM" id="CLU_2088328_0_0_1"/>
<feature type="compositionally biased region" description="Gly residues" evidence="1">
    <location>
        <begin position="45"/>
        <end position="56"/>
    </location>
</feature>
<dbReference type="Proteomes" id="UP000032180">
    <property type="component" value="Chromosome 7"/>
</dbReference>
<feature type="region of interest" description="Disordered" evidence="1">
    <location>
        <begin position="1"/>
        <end position="20"/>
    </location>
</feature>
<evidence type="ECO:0008006" key="4">
    <source>
        <dbReference type="Google" id="ProtNLM"/>
    </source>
</evidence>
<keyword evidence="3" id="KW-1185">Reference proteome</keyword>
<name>A0A0D9X0D0_9ORYZ</name>
<feature type="compositionally biased region" description="Low complexity" evidence="1">
    <location>
        <begin position="81"/>
        <end position="95"/>
    </location>
</feature>